<sequence length="64" mass="7204">MASTGSILSICFVSTTHHALSLCWIWRSMRALPQSTWCSSLVFLALASIRSFLKPYWHNGLYGV</sequence>
<dbReference type="AlphaFoldDB" id="A0A1D6LPT0"/>
<organism evidence="1">
    <name type="scientific">Zea mays</name>
    <name type="common">Maize</name>
    <dbReference type="NCBI Taxonomy" id="4577"/>
    <lineage>
        <taxon>Eukaryota</taxon>
        <taxon>Viridiplantae</taxon>
        <taxon>Streptophyta</taxon>
        <taxon>Embryophyta</taxon>
        <taxon>Tracheophyta</taxon>
        <taxon>Spermatophyta</taxon>
        <taxon>Magnoliopsida</taxon>
        <taxon>Liliopsida</taxon>
        <taxon>Poales</taxon>
        <taxon>Poaceae</taxon>
        <taxon>PACMAD clade</taxon>
        <taxon>Panicoideae</taxon>
        <taxon>Andropogonodae</taxon>
        <taxon>Andropogoneae</taxon>
        <taxon>Tripsacinae</taxon>
        <taxon>Zea</taxon>
    </lineage>
</organism>
<accession>A0A1D6LPT0</accession>
<evidence type="ECO:0000313" key="1">
    <source>
        <dbReference type="EMBL" id="AQK81510.1"/>
    </source>
</evidence>
<dbReference type="EMBL" id="CM000782">
    <property type="protein sequence ID" value="AQK81510.1"/>
    <property type="molecule type" value="Genomic_DNA"/>
</dbReference>
<protein>
    <submittedName>
        <fullName evidence="1">Uncharacterized protein</fullName>
    </submittedName>
</protein>
<gene>
    <name evidence="1" type="ORF">ZEAMMB73_Zm00001d036609</name>
</gene>
<proteinExistence type="predicted"/>
<reference evidence="1" key="1">
    <citation type="submission" date="2015-12" db="EMBL/GenBank/DDBJ databases">
        <title>Update maize B73 reference genome by single molecule sequencing technologies.</title>
        <authorList>
            <consortium name="Maize Genome Sequencing Project"/>
            <person name="Ware D."/>
        </authorList>
    </citation>
    <scope>NUCLEOTIDE SEQUENCE</scope>
    <source>
        <tissue evidence="1">Seedling</tissue>
    </source>
</reference>
<name>A0A1D6LPT0_MAIZE</name>
<dbReference type="EMBL" id="CM000782">
    <property type="protein sequence ID" value="AQK81492.1"/>
    <property type="molecule type" value="Genomic_DNA"/>
</dbReference>